<dbReference type="Proteomes" id="UP000887580">
    <property type="component" value="Unplaced"/>
</dbReference>
<reference evidence="2" key="1">
    <citation type="submission" date="2022-11" db="UniProtKB">
        <authorList>
            <consortium name="WormBaseParasite"/>
        </authorList>
    </citation>
    <scope>IDENTIFICATION</scope>
</reference>
<protein>
    <submittedName>
        <fullName evidence="2">Uncharacterized protein</fullName>
    </submittedName>
</protein>
<accession>A0AC35EZK4</accession>
<proteinExistence type="predicted"/>
<evidence type="ECO:0000313" key="1">
    <source>
        <dbReference type="Proteomes" id="UP000887580"/>
    </source>
</evidence>
<organism evidence="1 2">
    <name type="scientific">Panagrolaimus sp. PS1159</name>
    <dbReference type="NCBI Taxonomy" id="55785"/>
    <lineage>
        <taxon>Eukaryota</taxon>
        <taxon>Metazoa</taxon>
        <taxon>Ecdysozoa</taxon>
        <taxon>Nematoda</taxon>
        <taxon>Chromadorea</taxon>
        <taxon>Rhabditida</taxon>
        <taxon>Tylenchina</taxon>
        <taxon>Panagrolaimomorpha</taxon>
        <taxon>Panagrolaimoidea</taxon>
        <taxon>Panagrolaimidae</taxon>
        <taxon>Panagrolaimus</taxon>
    </lineage>
</organism>
<dbReference type="WBParaSite" id="PS1159_v2.g12204.t1">
    <property type="protein sequence ID" value="PS1159_v2.g12204.t1"/>
    <property type="gene ID" value="PS1159_v2.g12204"/>
</dbReference>
<name>A0AC35EZK4_9BILA</name>
<sequence length="537" mass="60818">MDVQDGEPSTSSQHVSIQDEPTISSSQPAAVQDDEPSTSSQTISVKKKFLPIQTGSIPQQVYIHDRSKSYSHMASRMIVEDCVAREIYGAGAKGIDRITIAEKMGINARTKTAQVYINDRSKSYSHMASRMMAEDCVAREIYVAGAKGIDRITIAERMGINARTKTGSRKVSAPIQTVSRGLPNEAGVYQKLTGKVRIHYFFHKSFEPNAYADLIKSISDLIGRECPVKIGQVMDFTAQKLSRMRITDLTLKRMLLILTEVYKHEVCLLRSIFKAIEVTESAEGSKFVIDRKTLCKIYSALQHYGLLRVHFAKILVDAESNLESELILLCSPDVEEPNDARIHQAILNAQRQYQEEGRIFPSGQIKKRETKAAQKQPKVTTPKLVKQEPAIPEQILGSLDIKSNGNTINYAQKKMIKLHLLHNFLFRLLYHPLLGNDTVPTYYDRVPITAAQRIEETPIEDMIIYDNEDDSFFRFVPPMPPPNNIRTFTDVDTVVPQGWFVLKDMVKAMPLSLYVLINDIELNEVFDYYLNDPEKRN</sequence>
<evidence type="ECO:0000313" key="2">
    <source>
        <dbReference type="WBParaSite" id="PS1159_v2.g12204.t1"/>
    </source>
</evidence>